<reference evidence="2 3" key="1">
    <citation type="submission" date="2020-09" db="EMBL/GenBank/DDBJ databases">
        <title>De no assembly of potato wild relative species, Solanum commersonii.</title>
        <authorList>
            <person name="Cho K."/>
        </authorList>
    </citation>
    <scope>NUCLEOTIDE SEQUENCE [LARGE SCALE GENOMIC DNA]</scope>
    <source>
        <strain evidence="2">LZ3.2</strain>
        <tissue evidence="2">Leaf</tissue>
    </source>
</reference>
<keyword evidence="3" id="KW-1185">Reference proteome</keyword>
<dbReference type="EMBL" id="JACXVP010000005">
    <property type="protein sequence ID" value="KAG5606606.1"/>
    <property type="molecule type" value="Genomic_DNA"/>
</dbReference>
<proteinExistence type="predicted"/>
<comment type="caution">
    <text evidence="2">The sequence shown here is derived from an EMBL/GenBank/DDBJ whole genome shotgun (WGS) entry which is preliminary data.</text>
</comment>
<dbReference type="Proteomes" id="UP000824120">
    <property type="component" value="Chromosome 5"/>
</dbReference>
<accession>A0A9J5Z6H3</accession>
<sequence>MKSRGSGVSGNRIDKGIISLSPPIHRGGKKQTKCSSETTESQEAVLVVHAEDHCFAVEWERGGTGQWRGEQSG</sequence>
<dbReference type="AlphaFoldDB" id="A0A9J5Z6H3"/>
<name>A0A9J5Z6H3_SOLCO</name>
<gene>
    <name evidence="2" type="ORF">H5410_028098</name>
</gene>
<feature type="region of interest" description="Disordered" evidence="1">
    <location>
        <begin position="1"/>
        <end position="38"/>
    </location>
</feature>
<evidence type="ECO:0000313" key="3">
    <source>
        <dbReference type="Proteomes" id="UP000824120"/>
    </source>
</evidence>
<protein>
    <submittedName>
        <fullName evidence="2">Uncharacterized protein</fullName>
    </submittedName>
</protein>
<evidence type="ECO:0000256" key="1">
    <source>
        <dbReference type="SAM" id="MobiDB-lite"/>
    </source>
</evidence>
<evidence type="ECO:0000313" key="2">
    <source>
        <dbReference type="EMBL" id="KAG5606606.1"/>
    </source>
</evidence>
<organism evidence="2 3">
    <name type="scientific">Solanum commersonii</name>
    <name type="common">Commerson's wild potato</name>
    <name type="synonym">Commerson's nightshade</name>
    <dbReference type="NCBI Taxonomy" id="4109"/>
    <lineage>
        <taxon>Eukaryota</taxon>
        <taxon>Viridiplantae</taxon>
        <taxon>Streptophyta</taxon>
        <taxon>Embryophyta</taxon>
        <taxon>Tracheophyta</taxon>
        <taxon>Spermatophyta</taxon>
        <taxon>Magnoliopsida</taxon>
        <taxon>eudicotyledons</taxon>
        <taxon>Gunneridae</taxon>
        <taxon>Pentapetalae</taxon>
        <taxon>asterids</taxon>
        <taxon>lamiids</taxon>
        <taxon>Solanales</taxon>
        <taxon>Solanaceae</taxon>
        <taxon>Solanoideae</taxon>
        <taxon>Solaneae</taxon>
        <taxon>Solanum</taxon>
    </lineage>
</organism>